<proteinExistence type="inferred from homology"/>
<dbReference type="InterPro" id="IPR000073">
    <property type="entry name" value="AB_hydrolase_1"/>
</dbReference>
<evidence type="ECO:0000256" key="1">
    <source>
        <dbReference type="ARBA" id="ARBA00010088"/>
    </source>
</evidence>
<evidence type="ECO:0000256" key="2">
    <source>
        <dbReference type="ARBA" id="ARBA00022801"/>
    </source>
</evidence>
<dbReference type="Proteomes" id="UP000300142">
    <property type="component" value="Unassembled WGS sequence"/>
</dbReference>
<accession>A0A479ZZZ5</accession>
<dbReference type="PANTHER" id="PTHR43798">
    <property type="entry name" value="MONOACYLGLYCEROL LIPASE"/>
    <property type="match status" value="1"/>
</dbReference>
<dbReference type="SUPFAM" id="SSF53474">
    <property type="entry name" value="alpha/beta-Hydrolases"/>
    <property type="match status" value="1"/>
</dbReference>
<dbReference type="GO" id="GO:0016020">
    <property type="term" value="C:membrane"/>
    <property type="evidence" value="ECO:0007669"/>
    <property type="project" value="TreeGrafter"/>
</dbReference>
<keyword evidence="2" id="KW-0378">Hydrolase</keyword>
<feature type="domain" description="AB hydrolase-1" evidence="3">
    <location>
        <begin position="34"/>
        <end position="270"/>
    </location>
</feature>
<sequence length="288" mass="32517">MKAKIRDTEIYFDIDGCGLAVEEQGIREKPVAFIIHGGPGVDHTSYKPCFSPLSHHLQMVYFDHRGQGRSARGSKETYTLENNVEDMEALRQYLGLEKIILIGSSYGGMVALSYAIKYPQNVSHLIVIATTASSRFLQRAQEILAQRGNPEQKAIASKLWAGNFENEEQLREFFKIMNPMYCQTNNRKTNSPGSDQTILSVDAINIAFSGFLRNYNILNELHKITSPTLIIAGRHDWICPPEFSEEIAEAIPNAHLKIFENSGHLIRVDEPQLLLDEIINFLTKLLHS</sequence>
<keyword evidence="4" id="KW-0031">Aminopeptidase</keyword>
<dbReference type="InterPro" id="IPR050266">
    <property type="entry name" value="AB_hydrolase_sf"/>
</dbReference>
<keyword evidence="4" id="KW-0645">Protease</keyword>
<name>A0A479ZZZ5_9CYAN</name>
<dbReference type="InterPro" id="IPR029058">
    <property type="entry name" value="AB_hydrolase_fold"/>
</dbReference>
<comment type="caution">
    <text evidence="4">The sequence shown here is derived from an EMBL/GenBank/DDBJ whole genome shotgun (WGS) entry which is preliminary data.</text>
</comment>
<dbReference type="Pfam" id="PF00561">
    <property type="entry name" value="Abhydrolase_1"/>
    <property type="match status" value="1"/>
</dbReference>
<evidence type="ECO:0000259" key="3">
    <source>
        <dbReference type="Pfam" id="PF00561"/>
    </source>
</evidence>
<dbReference type="EMBL" id="BJCE01000127">
    <property type="protein sequence ID" value="GCL38265.1"/>
    <property type="molecule type" value="Genomic_DNA"/>
</dbReference>
<organism evidence="4 5">
    <name type="scientific">Sphaerospermopsis reniformis</name>
    <dbReference type="NCBI Taxonomy" id="531300"/>
    <lineage>
        <taxon>Bacteria</taxon>
        <taxon>Bacillati</taxon>
        <taxon>Cyanobacteriota</taxon>
        <taxon>Cyanophyceae</taxon>
        <taxon>Nostocales</taxon>
        <taxon>Aphanizomenonaceae</taxon>
        <taxon>Sphaerospermopsis</taxon>
    </lineage>
</organism>
<evidence type="ECO:0000313" key="4">
    <source>
        <dbReference type="EMBL" id="GCL38265.1"/>
    </source>
</evidence>
<reference evidence="5" key="1">
    <citation type="submission" date="2019-02" db="EMBL/GenBank/DDBJ databases">
        <title>Draft genome sequence of Sphaerospermopsis reniformis NIES-1949.</title>
        <authorList>
            <person name="Yamaguchi H."/>
            <person name="Suzuki S."/>
            <person name="Kawachi M."/>
        </authorList>
    </citation>
    <scope>NUCLEOTIDE SEQUENCE [LARGE SCALE GENOMIC DNA]</scope>
    <source>
        <strain evidence="5">NIES-1949</strain>
    </source>
</reference>
<comment type="similarity">
    <text evidence="1">Belongs to the peptidase S33 family.</text>
</comment>
<dbReference type="GO" id="GO:0006508">
    <property type="term" value="P:proteolysis"/>
    <property type="evidence" value="ECO:0007669"/>
    <property type="project" value="InterPro"/>
</dbReference>
<keyword evidence="5" id="KW-1185">Reference proteome</keyword>
<gene>
    <name evidence="4" type="ORF">SR1949_33790</name>
</gene>
<evidence type="ECO:0000313" key="5">
    <source>
        <dbReference type="Proteomes" id="UP000300142"/>
    </source>
</evidence>
<protein>
    <submittedName>
        <fullName evidence="4">Prolyl aminopeptidase</fullName>
    </submittedName>
</protein>
<dbReference type="PRINTS" id="PR00111">
    <property type="entry name" value="ABHYDROLASE"/>
</dbReference>
<dbReference type="Gene3D" id="3.40.50.1820">
    <property type="entry name" value="alpha/beta hydrolase"/>
    <property type="match status" value="1"/>
</dbReference>
<dbReference type="PRINTS" id="PR00793">
    <property type="entry name" value="PROAMNOPTASE"/>
</dbReference>
<dbReference type="PANTHER" id="PTHR43798:SF33">
    <property type="entry name" value="HYDROLASE, PUTATIVE (AFU_ORTHOLOGUE AFUA_2G14860)-RELATED"/>
    <property type="match status" value="1"/>
</dbReference>
<dbReference type="RefSeq" id="WP_137668201.1">
    <property type="nucleotide sequence ID" value="NZ_BJCE01000127.1"/>
</dbReference>
<dbReference type="InterPro" id="IPR002410">
    <property type="entry name" value="Peptidase_S33"/>
</dbReference>
<dbReference type="GO" id="GO:0004177">
    <property type="term" value="F:aminopeptidase activity"/>
    <property type="evidence" value="ECO:0007669"/>
    <property type="project" value="UniProtKB-KW"/>
</dbReference>
<dbReference type="AlphaFoldDB" id="A0A479ZZZ5"/>